<dbReference type="PANTHER" id="PTHR43711:SF1">
    <property type="entry name" value="HISTIDINE KINASE 1"/>
    <property type="match status" value="1"/>
</dbReference>
<dbReference type="Pfam" id="PF01636">
    <property type="entry name" value="APH"/>
    <property type="match status" value="1"/>
</dbReference>
<evidence type="ECO:0000256" key="3">
    <source>
        <dbReference type="ARBA" id="ARBA00022553"/>
    </source>
</evidence>
<feature type="region of interest" description="Disordered" evidence="8">
    <location>
        <begin position="774"/>
        <end position="804"/>
    </location>
</feature>
<keyword evidence="6" id="KW-0902">Two-component regulatory system</keyword>
<dbReference type="Pfam" id="PF12860">
    <property type="entry name" value="PAS_7"/>
    <property type="match status" value="1"/>
</dbReference>
<keyword evidence="5" id="KW-0418">Kinase</keyword>
<keyword evidence="7" id="KW-0175">Coiled coil</keyword>
<dbReference type="InterPro" id="IPR003594">
    <property type="entry name" value="HATPase_dom"/>
</dbReference>
<dbReference type="InterPro" id="IPR035965">
    <property type="entry name" value="PAS-like_dom_sf"/>
</dbReference>
<evidence type="ECO:0000256" key="5">
    <source>
        <dbReference type="ARBA" id="ARBA00022777"/>
    </source>
</evidence>
<keyword evidence="9" id="KW-1133">Transmembrane helix</keyword>
<dbReference type="Pfam" id="PF13188">
    <property type="entry name" value="PAS_8"/>
    <property type="match status" value="1"/>
</dbReference>
<dbReference type="Gene3D" id="3.30.450.20">
    <property type="entry name" value="PAS domain"/>
    <property type="match status" value="2"/>
</dbReference>
<evidence type="ECO:0000256" key="4">
    <source>
        <dbReference type="ARBA" id="ARBA00022679"/>
    </source>
</evidence>
<dbReference type="SMART" id="SM00388">
    <property type="entry name" value="HisKA"/>
    <property type="match status" value="1"/>
</dbReference>
<accession>A0ABY7BVQ2</accession>
<evidence type="ECO:0000256" key="6">
    <source>
        <dbReference type="ARBA" id="ARBA00023012"/>
    </source>
</evidence>
<evidence type="ECO:0000256" key="7">
    <source>
        <dbReference type="SAM" id="Coils"/>
    </source>
</evidence>
<keyword evidence="12" id="KW-1185">Reference proteome</keyword>
<dbReference type="SUPFAM" id="SSF56112">
    <property type="entry name" value="Protein kinase-like (PK-like)"/>
    <property type="match status" value="1"/>
</dbReference>
<proteinExistence type="predicted"/>
<feature type="coiled-coil region" evidence="7">
    <location>
        <begin position="160"/>
        <end position="187"/>
    </location>
</feature>
<dbReference type="InterPro" id="IPR011009">
    <property type="entry name" value="Kinase-like_dom_sf"/>
</dbReference>
<dbReference type="CDD" id="cd00082">
    <property type="entry name" value="HisKA"/>
    <property type="match status" value="1"/>
</dbReference>
<dbReference type="Pfam" id="PF00512">
    <property type="entry name" value="HisKA"/>
    <property type="match status" value="1"/>
</dbReference>
<dbReference type="PROSITE" id="PS50109">
    <property type="entry name" value="HIS_KIN"/>
    <property type="match status" value="1"/>
</dbReference>
<dbReference type="PRINTS" id="PR00344">
    <property type="entry name" value="BCTRLSENSOR"/>
</dbReference>
<dbReference type="InterPro" id="IPR005467">
    <property type="entry name" value="His_kinase_dom"/>
</dbReference>
<dbReference type="RefSeq" id="WP_268880375.1">
    <property type="nucleotide sequence ID" value="NZ_CP114029.1"/>
</dbReference>
<dbReference type="Gene3D" id="3.30.565.10">
    <property type="entry name" value="Histidine kinase-like ATPase, C-terminal domain"/>
    <property type="match status" value="1"/>
</dbReference>
<gene>
    <name evidence="11" type="primary">tsaE</name>
    <name evidence="11" type="ORF">OH818_21070</name>
</gene>
<dbReference type="Gene3D" id="1.10.287.130">
    <property type="match status" value="1"/>
</dbReference>
<protein>
    <recommendedName>
        <fullName evidence="2">histidine kinase</fullName>
        <ecNumber evidence="2">2.7.13.3</ecNumber>
    </recommendedName>
</protein>
<dbReference type="PANTHER" id="PTHR43711">
    <property type="entry name" value="TWO-COMPONENT HISTIDINE KINASE"/>
    <property type="match status" value="1"/>
</dbReference>
<dbReference type="InterPro" id="IPR036097">
    <property type="entry name" value="HisK_dim/P_sf"/>
</dbReference>
<name>A0ABY7BVQ2_9HYPH</name>
<organism evidence="11 12">
    <name type="scientific">Jiella pelagia</name>
    <dbReference type="NCBI Taxonomy" id="2986949"/>
    <lineage>
        <taxon>Bacteria</taxon>
        <taxon>Pseudomonadati</taxon>
        <taxon>Pseudomonadota</taxon>
        <taxon>Alphaproteobacteria</taxon>
        <taxon>Hyphomicrobiales</taxon>
        <taxon>Aurantimonadaceae</taxon>
        <taxon>Jiella</taxon>
    </lineage>
</organism>
<dbReference type="InterPro" id="IPR027417">
    <property type="entry name" value="P-loop_NTPase"/>
</dbReference>
<evidence type="ECO:0000313" key="12">
    <source>
        <dbReference type="Proteomes" id="UP001164020"/>
    </source>
</evidence>
<dbReference type="SMART" id="SM00091">
    <property type="entry name" value="PAS"/>
    <property type="match status" value="3"/>
</dbReference>
<dbReference type="Gene3D" id="3.90.1200.10">
    <property type="match status" value="1"/>
</dbReference>
<dbReference type="SMART" id="SM00382">
    <property type="entry name" value="AAA"/>
    <property type="match status" value="1"/>
</dbReference>
<dbReference type="InterPro" id="IPR004358">
    <property type="entry name" value="Sig_transdc_His_kin-like_C"/>
</dbReference>
<sequence>MAFPLGGTLSEGDLLRLSILAFIIGAIMLAATFLVRQRALLEAENAELRGVVHDARQKADARTALLVAGGERIVVFAGAEMPEVIGQMAGHDKIPGDPDRFLIFADWMPAEAVGRLEAAIAALLDDAKPFRIAIDLDAEFVIEAAGRTSGGLAMVRFTVLEGLRKRLDELTTALALAEAKVETMQQLFDQAPVALWLRDRSGRLTWVNRAYATAVDAPSSGDALERQLEFLSAQDRLRVAKQVAENRPFAAKLSTVVEADRRNFNVVEALGPSGSAGLAIDVSETEQVRMELRQTIESQSETLDQLATAVARFDEKTRLAYYNAAFQRLFDLTNAYLETEPDHVALLDHLRTRGILPIEKLVRSEMREQDLAAYRATEPTEAMWHLADGRTLRVIATPQPRGGATWVFEDITEKLELESQVKATVRLQRETIDYLSEAIAVFGSDGRMRLSNPAFADMWGIDLAHLTTGARIQALADRCTVKVERTLGPGGVVEPGLAQGWQLFLEQVTAFDDHGRDTLRGEISLSDGGIFNYTIVPLPNGLTMLTFSNISEARAAELVLRERNDALEQANQIKTDFVQHVNYELRSPLTNIIGFSALLRSPETGPLNERQSEYLDYISSSTSTLLTIVNDILDLATVDAGIMELELSEVDIARTVEQAVDGVRDRFEAADLSLRIDLADAGKSFNADGHRLTQILFNLLSNAANFAPAGSAVGVRAWRRDGMISFEVTDDGPGIATNQVEKIFERFEADPSGGRQSGAGLGLSIVKSFVEAPSRPRRGPLHAGLGHGGDLSLPARQSAAGRGQRQLRTVLGRGRMTAVTQSVGNAGEPATGDAKDLDRTDRLALADVARLTLATAEATEQLGADLAMVARPGDVVALSGDLGAGKSTLARALIRALAEDPGLEVPSPTYTLVQTYETDPPVAHFDLYRLGSGEELGELGFADAAEAGVVLVEWPERAAQALEAATIAIELSMTPDGGRLAVIAATAEAKTRIERTLAIREFLAGASLGSAPRRRFFGDASSRRYETLANGTDTLVLMDAPRQPDGPPIQDGLPYSRIAHLAEDVTPFVAIAVALKKAGFAAPTIHRTDLDRGLLLIEHLGSDGIIDAERRPITERYLEAALCLAEFHGVAWPSELAVPDGGVYAVPHYDRRAMMAEVELLIDWYLPDFAGRQPSEDERALFAECWNAIFDELETAETSLVLRDFHSPNVIYRTDAVGVQKIGLIDFQDALIGPSAYDVASLAQDARVDVSAELEAALTAAYVAGRRSEDPGFDAFAFERDYAIMAAQRASKILGIFVRLLKRDGKPQYLRHIPRLKGYLGRTLGHPSLSALSHLYGSWGLLDEAGPGRHRSND</sequence>
<dbReference type="Gene3D" id="3.30.200.20">
    <property type="entry name" value="Phosphorylase Kinase, domain 1"/>
    <property type="match status" value="1"/>
</dbReference>
<dbReference type="InterPro" id="IPR036890">
    <property type="entry name" value="HATPase_C_sf"/>
</dbReference>
<dbReference type="SMART" id="SM00387">
    <property type="entry name" value="HATPase_c"/>
    <property type="match status" value="1"/>
</dbReference>
<dbReference type="InterPro" id="IPR000014">
    <property type="entry name" value="PAS"/>
</dbReference>
<evidence type="ECO:0000256" key="2">
    <source>
        <dbReference type="ARBA" id="ARBA00012438"/>
    </source>
</evidence>
<evidence type="ECO:0000256" key="8">
    <source>
        <dbReference type="SAM" id="MobiDB-lite"/>
    </source>
</evidence>
<dbReference type="EMBL" id="CP114029">
    <property type="protein sequence ID" value="WAP67904.1"/>
    <property type="molecule type" value="Genomic_DNA"/>
</dbReference>
<keyword evidence="3" id="KW-0597">Phosphoprotein</keyword>
<dbReference type="InterPro" id="IPR002575">
    <property type="entry name" value="Aminoglycoside_PTrfase"/>
</dbReference>
<dbReference type="InterPro" id="IPR003593">
    <property type="entry name" value="AAA+_ATPase"/>
</dbReference>
<evidence type="ECO:0000256" key="9">
    <source>
        <dbReference type="SAM" id="Phobius"/>
    </source>
</evidence>
<evidence type="ECO:0000259" key="10">
    <source>
        <dbReference type="PROSITE" id="PS50109"/>
    </source>
</evidence>
<dbReference type="SUPFAM" id="SSF52540">
    <property type="entry name" value="P-loop containing nucleoside triphosphate hydrolases"/>
    <property type="match status" value="1"/>
</dbReference>
<dbReference type="NCBIfam" id="TIGR00150">
    <property type="entry name" value="T6A_YjeE"/>
    <property type="match status" value="1"/>
</dbReference>
<feature type="transmembrane region" description="Helical" evidence="9">
    <location>
        <begin position="14"/>
        <end position="35"/>
    </location>
</feature>
<evidence type="ECO:0000256" key="1">
    <source>
        <dbReference type="ARBA" id="ARBA00000085"/>
    </source>
</evidence>
<dbReference type="CDD" id="cd00075">
    <property type="entry name" value="HATPase"/>
    <property type="match status" value="1"/>
</dbReference>
<dbReference type="SUPFAM" id="SSF55874">
    <property type="entry name" value="ATPase domain of HSP90 chaperone/DNA topoisomerase II/histidine kinase"/>
    <property type="match status" value="1"/>
</dbReference>
<evidence type="ECO:0000313" key="11">
    <source>
        <dbReference type="EMBL" id="WAP67904.1"/>
    </source>
</evidence>
<keyword evidence="9" id="KW-0812">Transmembrane</keyword>
<dbReference type="InterPro" id="IPR050736">
    <property type="entry name" value="Sensor_HK_Regulatory"/>
</dbReference>
<dbReference type="Pfam" id="PF02367">
    <property type="entry name" value="TsaE"/>
    <property type="match status" value="1"/>
</dbReference>
<dbReference type="Pfam" id="PF02518">
    <property type="entry name" value="HATPase_c"/>
    <property type="match status" value="1"/>
</dbReference>
<keyword evidence="4" id="KW-0808">Transferase</keyword>
<dbReference type="EC" id="2.7.13.3" evidence="2"/>
<dbReference type="InterPro" id="IPR003442">
    <property type="entry name" value="T6A_TsaE"/>
</dbReference>
<dbReference type="InterPro" id="IPR003661">
    <property type="entry name" value="HisK_dim/P_dom"/>
</dbReference>
<dbReference type="SUPFAM" id="SSF47384">
    <property type="entry name" value="Homodimeric domain of signal transducing histidine kinase"/>
    <property type="match status" value="1"/>
</dbReference>
<dbReference type="Proteomes" id="UP001164020">
    <property type="component" value="Chromosome"/>
</dbReference>
<feature type="domain" description="Histidine kinase" evidence="10">
    <location>
        <begin position="580"/>
        <end position="781"/>
    </location>
</feature>
<keyword evidence="9" id="KW-0472">Membrane</keyword>
<reference evidence="11" key="1">
    <citation type="submission" date="2022-12" db="EMBL/GenBank/DDBJ databases">
        <title>Jiella pelagia sp. nov., isolated from phosphonate enriched culture of Northwest Pacific surface seawater.</title>
        <authorList>
            <person name="Shin D.Y."/>
            <person name="Hwang C.Y."/>
        </authorList>
    </citation>
    <scope>NUCLEOTIDE SEQUENCE</scope>
    <source>
        <strain evidence="11">HL-NP1</strain>
    </source>
</reference>
<dbReference type="SUPFAM" id="SSF55785">
    <property type="entry name" value="PYP-like sensor domain (PAS domain)"/>
    <property type="match status" value="3"/>
</dbReference>
<dbReference type="Gene3D" id="3.40.50.300">
    <property type="entry name" value="P-loop containing nucleotide triphosphate hydrolases"/>
    <property type="match status" value="1"/>
</dbReference>
<comment type="catalytic activity">
    <reaction evidence="1">
        <text>ATP + protein L-histidine = ADP + protein N-phospho-L-histidine.</text>
        <dbReference type="EC" id="2.7.13.3"/>
    </reaction>
</comment>